<keyword evidence="2" id="KW-0812">Transmembrane</keyword>
<organism evidence="3">
    <name type="scientific">Satyrvirus sp</name>
    <dbReference type="NCBI Taxonomy" id="2487771"/>
    <lineage>
        <taxon>Viruses</taxon>
        <taxon>Varidnaviria</taxon>
        <taxon>Bamfordvirae</taxon>
        <taxon>Nucleocytoviricota</taxon>
        <taxon>Megaviricetes</taxon>
        <taxon>Imitervirales</taxon>
        <taxon>Mimiviridae</taxon>
        <taxon>Megamimivirinae</taxon>
    </lineage>
</organism>
<keyword evidence="2" id="KW-1133">Transmembrane helix</keyword>
<feature type="region of interest" description="Disordered" evidence="1">
    <location>
        <begin position="113"/>
        <end position="167"/>
    </location>
</feature>
<accession>A0A3G5AGR0</accession>
<gene>
    <name evidence="3" type="ORF">Satyrvirus3_4</name>
</gene>
<sequence>MFFSAIHITVGKYYPNLFMQIIFGSICYVIFFFIIKSICPDVNYEKYKYCILFVIIFDIILLVYLTRFRTNSKNSEEKIDVKNELGAGADKVLNPNSLSLNSTSLSSEANDFKVTHDPSSSDENYSIFSTSENKTPAKIEQTTKKILNSSSDRPNKSTEISISAINS</sequence>
<feature type="compositionally biased region" description="Polar residues" evidence="1">
    <location>
        <begin position="144"/>
        <end position="167"/>
    </location>
</feature>
<evidence type="ECO:0000256" key="2">
    <source>
        <dbReference type="SAM" id="Phobius"/>
    </source>
</evidence>
<name>A0A3G5AGR0_9VIRU</name>
<feature type="transmembrane region" description="Helical" evidence="2">
    <location>
        <begin position="47"/>
        <end position="65"/>
    </location>
</feature>
<feature type="compositionally biased region" description="Polar residues" evidence="1">
    <location>
        <begin position="117"/>
        <end position="134"/>
    </location>
</feature>
<proteinExistence type="predicted"/>
<keyword evidence="2" id="KW-0472">Membrane</keyword>
<protein>
    <submittedName>
        <fullName evidence="3">Putative ORFan</fullName>
    </submittedName>
</protein>
<dbReference type="EMBL" id="MK072439">
    <property type="protein sequence ID" value="AYV85073.1"/>
    <property type="molecule type" value="Genomic_DNA"/>
</dbReference>
<reference evidence="3" key="1">
    <citation type="submission" date="2018-10" db="EMBL/GenBank/DDBJ databases">
        <title>Hidden diversity of soil giant viruses.</title>
        <authorList>
            <person name="Schulz F."/>
            <person name="Alteio L."/>
            <person name="Goudeau D."/>
            <person name="Ryan E.M."/>
            <person name="Malmstrom R.R."/>
            <person name="Blanchard J."/>
            <person name="Woyke T."/>
        </authorList>
    </citation>
    <scope>NUCLEOTIDE SEQUENCE</scope>
    <source>
        <strain evidence="3">SAV1</strain>
    </source>
</reference>
<evidence type="ECO:0000256" key="1">
    <source>
        <dbReference type="SAM" id="MobiDB-lite"/>
    </source>
</evidence>
<evidence type="ECO:0000313" key="3">
    <source>
        <dbReference type="EMBL" id="AYV85073.1"/>
    </source>
</evidence>
<feature type="transmembrane region" description="Helical" evidence="2">
    <location>
        <begin position="17"/>
        <end position="35"/>
    </location>
</feature>